<evidence type="ECO:0000256" key="1">
    <source>
        <dbReference type="ARBA" id="ARBA00022737"/>
    </source>
</evidence>
<comment type="caution">
    <text evidence="3">The sequence shown here is derived from an EMBL/GenBank/DDBJ whole genome shotgun (WGS) entry which is preliminary data.</text>
</comment>
<dbReference type="PANTHER" id="PTHR24111:SF3">
    <property type="entry name" value="LEUCINE-RICH REPEAT-CONTAINING PROTEIN 73"/>
    <property type="match status" value="1"/>
</dbReference>
<proteinExistence type="predicted"/>
<dbReference type="EMBL" id="CAJOBA010037335">
    <property type="protein sequence ID" value="CAF4040390.1"/>
    <property type="molecule type" value="Genomic_DNA"/>
</dbReference>
<feature type="region of interest" description="Disordered" evidence="2">
    <location>
        <begin position="265"/>
        <end position="340"/>
    </location>
</feature>
<dbReference type="Gene3D" id="3.80.10.10">
    <property type="entry name" value="Ribonuclease Inhibitor"/>
    <property type="match status" value="2"/>
</dbReference>
<dbReference type="Pfam" id="PF13516">
    <property type="entry name" value="LRR_6"/>
    <property type="match status" value="1"/>
</dbReference>
<dbReference type="Proteomes" id="UP000682733">
    <property type="component" value="Unassembled WGS sequence"/>
</dbReference>
<dbReference type="Proteomes" id="UP000677228">
    <property type="component" value="Unassembled WGS sequence"/>
</dbReference>
<name>A0A8S2ER42_9BILA</name>
<protein>
    <submittedName>
        <fullName evidence="3">Uncharacterized protein</fullName>
    </submittedName>
</protein>
<evidence type="ECO:0000313" key="4">
    <source>
        <dbReference type="EMBL" id="CAF4040390.1"/>
    </source>
</evidence>
<dbReference type="InterPro" id="IPR001611">
    <property type="entry name" value="Leu-rich_rpt"/>
</dbReference>
<keyword evidence="1" id="KW-0677">Repeat</keyword>
<sequence>MKKAFESAWSITYNSLGWAEKTSNFDELMLALSKNGSLCSLNLSIKMLDEEERLVKLNRSLTNAHNLVCLQIHGNNIQDKQFIELCSVLQKNCLKLKILDIGDNCLTNKSIGSLCPLLLTDQQSSGLEELYISSNRSITSAGWTELLFASELNITKKWEINFRALCLVSYNSYLKRLSMDYNHIDNVTLSMLAIVISSSRTLTYVDLECCNLTEYAGQLLLSLLTRYPVELNELVLEKNPLITEKTLTLINDCLELKTKNKSANRRLSTVSSSSIVQNKEHDRQMMNESVKTKNKNIRFEQSQVSKTSDSNKQEIPKKNPQTVTSPRKQTTKKELQPPALIRQRQQQIDQKEVEIQEEELLPVEIDSFGGNNLPMFYWTRM</sequence>
<evidence type="ECO:0000313" key="3">
    <source>
        <dbReference type="EMBL" id="CAF1232242.1"/>
    </source>
</evidence>
<feature type="compositionally biased region" description="Polar residues" evidence="2">
    <location>
        <begin position="265"/>
        <end position="277"/>
    </location>
</feature>
<evidence type="ECO:0000313" key="5">
    <source>
        <dbReference type="Proteomes" id="UP000677228"/>
    </source>
</evidence>
<dbReference type="AlphaFoldDB" id="A0A8S2ER42"/>
<gene>
    <name evidence="3" type="ORF">OVA965_LOCUS25433</name>
    <name evidence="4" type="ORF">TMI583_LOCUS26161</name>
</gene>
<reference evidence="3" key="1">
    <citation type="submission" date="2021-02" db="EMBL/GenBank/DDBJ databases">
        <authorList>
            <person name="Nowell W R."/>
        </authorList>
    </citation>
    <scope>NUCLEOTIDE SEQUENCE</scope>
</reference>
<dbReference type="PANTHER" id="PTHR24111">
    <property type="entry name" value="LEUCINE-RICH REPEAT-CONTAINING PROTEIN 34"/>
    <property type="match status" value="1"/>
</dbReference>
<organism evidence="3 5">
    <name type="scientific">Didymodactylos carnosus</name>
    <dbReference type="NCBI Taxonomy" id="1234261"/>
    <lineage>
        <taxon>Eukaryota</taxon>
        <taxon>Metazoa</taxon>
        <taxon>Spiralia</taxon>
        <taxon>Gnathifera</taxon>
        <taxon>Rotifera</taxon>
        <taxon>Eurotatoria</taxon>
        <taxon>Bdelloidea</taxon>
        <taxon>Philodinida</taxon>
        <taxon>Philodinidae</taxon>
        <taxon>Didymodactylos</taxon>
    </lineage>
</organism>
<dbReference type="EMBL" id="CAJNOK010015790">
    <property type="protein sequence ID" value="CAF1232242.1"/>
    <property type="molecule type" value="Genomic_DNA"/>
</dbReference>
<feature type="compositionally biased region" description="Polar residues" evidence="2">
    <location>
        <begin position="319"/>
        <end position="328"/>
    </location>
</feature>
<feature type="compositionally biased region" description="Polar residues" evidence="2">
    <location>
        <begin position="299"/>
        <end position="308"/>
    </location>
</feature>
<dbReference type="SUPFAM" id="SSF52047">
    <property type="entry name" value="RNI-like"/>
    <property type="match status" value="1"/>
</dbReference>
<dbReference type="InterPro" id="IPR032675">
    <property type="entry name" value="LRR_dom_sf"/>
</dbReference>
<accession>A0A8S2ER42</accession>
<evidence type="ECO:0000256" key="2">
    <source>
        <dbReference type="SAM" id="MobiDB-lite"/>
    </source>
</evidence>
<dbReference type="InterPro" id="IPR052201">
    <property type="entry name" value="LRR-containing_regulator"/>
</dbReference>